<dbReference type="CTD" id="355"/>
<keyword evidence="3" id="KW-0677">Repeat</keyword>
<evidence type="ECO:0000313" key="11">
    <source>
        <dbReference type="Ensembl" id="ENSLCAP00010015051.1"/>
    </source>
</evidence>
<evidence type="ECO:0000256" key="4">
    <source>
        <dbReference type="ARBA" id="ARBA00023157"/>
    </source>
</evidence>
<comment type="caution">
    <text evidence="6">Lacks conserved residue(s) required for the propagation of feature annotation.</text>
</comment>
<dbReference type="Pfam" id="PF00531">
    <property type="entry name" value="Death"/>
    <property type="match status" value="1"/>
</dbReference>
<dbReference type="OrthoDB" id="9949242at2759"/>
<dbReference type="GO" id="GO:0097527">
    <property type="term" value="P:necroptotic signaling pathway"/>
    <property type="evidence" value="ECO:0007669"/>
    <property type="project" value="TreeGrafter"/>
</dbReference>
<keyword evidence="7" id="KW-0472">Membrane</keyword>
<dbReference type="Proteomes" id="UP000314980">
    <property type="component" value="Unassembled WGS sequence"/>
</dbReference>
<dbReference type="PROSITE" id="PS50017">
    <property type="entry name" value="DEATH_DOMAIN"/>
    <property type="match status" value="1"/>
</dbReference>
<feature type="chain" id="PRO_5044612784" evidence="8">
    <location>
        <begin position="33"/>
        <end position="324"/>
    </location>
</feature>
<keyword evidence="12" id="KW-1185">Reference proteome</keyword>
<evidence type="ECO:0000256" key="5">
    <source>
        <dbReference type="ARBA" id="ARBA00023180"/>
    </source>
</evidence>
<evidence type="ECO:0000259" key="9">
    <source>
        <dbReference type="PROSITE" id="PS50017"/>
    </source>
</evidence>
<organism evidence="11 12">
    <name type="scientific">Lates calcarifer</name>
    <name type="common">Barramundi</name>
    <name type="synonym">Holocentrus calcarifer</name>
    <dbReference type="NCBI Taxonomy" id="8187"/>
    <lineage>
        <taxon>Eukaryota</taxon>
        <taxon>Metazoa</taxon>
        <taxon>Chordata</taxon>
        <taxon>Craniata</taxon>
        <taxon>Vertebrata</taxon>
        <taxon>Euteleostomi</taxon>
        <taxon>Actinopterygii</taxon>
        <taxon>Neopterygii</taxon>
        <taxon>Teleostei</taxon>
        <taxon>Neoteleostei</taxon>
        <taxon>Acanthomorphata</taxon>
        <taxon>Carangaria</taxon>
        <taxon>Carangaria incertae sedis</taxon>
        <taxon>Centropomidae</taxon>
        <taxon>Lates</taxon>
    </lineage>
</organism>
<evidence type="ECO:0000256" key="2">
    <source>
        <dbReference type="ARBA" id="ARBA00022729"/>
    </source>
</evidence>
<feature type="domain" description="Death" evidence="9">
    <location>
        <begin position="249"/>
        <end position="318"/>
    </location>
</feature>
<dbReference type="GO" id="GO:0009897">
    <property type="term" value="C:external side of plasma membrane"/>
    <property type="evidence" value="ECO:0007669"/>
    <property type="project" value="TreeGrafter"/>
</dbReference>
<protein>
    <submittedName>
        <fullName evidence="13">Tumor necrosis factor receptor superfamily member 6 isoform X1</fullName>
    </submittedName>
</protein>
<reference evidence="11" key="3">
    <citation type="submission" date="2025-05" db="UniProtKB">
        <authorList>
            <consortium name="Ensembl"/>
        </authorList>
    </citation>
    <scope>IDENTIFICATION</scope>
</reference>
<dbReference type="InParanoid" id="A0A4W6CRW9"/>
<dbReference type="GO" id="GO:0097049">
    <property type="term" value="P:motor neuron apoptotic process"/>
    <property type="evidence" value="ECO:0007669"/>
    <property type="project" value="TreeGrafter"/>
</dbReference>
<dbReference type="GO" id="GO:0043066">
    <property type="term" value="P:negative regulation of apoptotic process"/>
    <property type="evidence" value="ECO:0007669"/>
    <property type="project" value="TreeGrafter"/>
</dbReference>
<feature type="repeat" description="TNFR-Cys" evidence="6">
    <location>
        <begin position="134"/>
        <end position="173"/>
    </location>
</feature>
<keyword evidence="1" id="KW-0053">Apoptosis</keyword>
<dbReference type="PROSITE" id="PS50050">
    <property type="entry name" value="TNFR_NGFR_2"/>
    <property type="match status" value="2"/>
</dbReference>
<feature type="transmembrane region" description="Helical" evidence="7">
    <location>
        <begin position="185"/>
        <end position="206"/>
    </location>
</feature>
<dbReference type="PANTHER" id="PTHR46874:SF1">
    <property type="entry name" value="TUMOR NECROSIS FACTOR RECEPTOR SUPERFAMILY MEMBER 6"/>
    <property type="match status" value="1"/>
</dbReference>
<dbReference type="Proteomes" id="UP000694890">
    <property type="component" value="Linkage group LG16_LG22"/>
</dbReference>
<keyword evidence="13" id="KW-0675">Receptor</keyword>
<feature type="disulfide bond" evidence="6">
    <location>
        <begin position="91"/>
        <end position="106"/>
    </location>
</feature>
<feature type="signal peptide" evidence="8">
    <location>
        <begin position="1"/>
        <end position="32"/>
    </location>
</feature>
<reference evidence="12" key="1">
    <citation type="submission" date="2015-09" db="EMBL/GenBank/DDBJ databases">
        <authorList>
            <person name="Sai Rama Sridatta P."/>
        </authorList>
    </citation>
    <scope>NUCLEOTIDE SEQUENCE [LARGE SCALE GENOMIC DNA]</scope>
</reference>
<evidence type="ECO:0000256" key="7">
    <source>
        <dbReference type="SAM" id="Phobius"/>
    </source>
</evidence>
<evidence type="ECO:0000256" key="8">
    <source>
        <dbReference type="SAM" id="SignalP"/>
    </source>
</evidence>
<dbReference type="GO" id="GO:0097192">
    <property type="term" value="P:extrinsic apoptotic signaling pathway in absence of ligand"/>
    <property type="evidence" value="ECO:0007669"/>
    <property type="project" value="TreeGrafter"/>
</dbReference>
<evidence type="ECO:0000256" key="3">
    <source>
        <dbReference type="ARBA" id="ARBA00022737"/>
    </source>
</evidence>
<dbReference type="InterPro" id="IPR000488">
    <property type="entry name" value="Death_dom"/>
</dbReference>
<evidence type="ECO:0000313" key="13">
    <source>
        <dbReference type="RefSeq" id="XP_018552353.1"/>
    </source>
</evidence>
<feature type="domain" description="TNFR-Cys" evidence="10">
    <location>
        <begin position="90"/>
        <end position="133"/>
    </location>
</feature>
<feature type="domain" description="TNFR-Cys" evidence="10">
    <location>
        <begin position="134"/>
        <end position="173"/>
    </location>
</feature>
<sequence length="324" mass="36285">MMAFDSKNVLAWFIACDLLCSCLLQAYHFASSQTEGKETRFPIKALLRHRRQTCEDGTYEHEGKPCCLCGAGLKLESHCLKSIDDRQCSPCEQGEYHSQPNFQPQCDPCTSCEHPNANLEVEEPCTRARDTKCRCKKNHFCSDPGACKICQPCRECHDEGVKVPCTAKNNTVCNDKIEGGNTGTIIAIIVPILLIALLALIGLWCWRKRKSQGKTLVHQPNINMELEPLEVSDIEPHLSDIAEELGWKDMKDVAIRCGIPPARIESCELNHRGDAQEATLELLRIWVEREGSGAGRKLIQILQNSNKKRKAEKVTDILRIDCAA</sequence>
<dbReference type="KEGG" id="lcf:108897286"/>
<keyword evidence="2 8" id="KW-0732">Signal</keyword>
<evidence type="ECO:0000256" key="6">
    <source>
        <dbReference type="PROSITE-ProRule" id="PRU00206"/>
    </source>
</evidence>
<dbReference type="RefSeq" id="XP_018552353.1">
    <property type="nucleotide sequence ID" value="XM_018696837.2"/>
</dbReference>
<dbReference type="GeneTree" id="ENSGT00950000183126"/>
<dbReference type="GO" id="GO:0045121">
    <property type="term" value="C:membrane raft"/>
    <property type="evidence" value="ECO:0007669"/>
    <property type="project" value="TreeGrafter"/>
</dbReference>
<dbReference type="GO" id="GO:0005031">
    <property type="term" value="F:tumor necrosis factor receptor activity"/>
    <property type="evidence" value="ECO:0007669"/>
    <property type="project" value="TreeGrafter"/>
</dbReference>
<evidence type="ECO:0000259" key="10">
    <source>
        <dbReference type="PROSITE" id="PS50050"/>
    </source>
</evidence>
<keyword evidence="7" id="KW-1133">Transmembrane helix</keyword>
<dbReference type="Pfam" id="PF00020">
    <property type="entry name" value="TNFR_c6"/>
    <property type="match status" value="2"/>
</dbReference>
<dbReference type="Gene3D" id="1.10.533.10">
    <property type="entry name" value="Death Domain, Fas"/>
    <property type="match status" value="1"/>
</dbReference>
<feature type="repeat" description="TNFR-Cys" evidence="6">
    <location>
        <begin position="90"/>
        <end position="133"/>
    </location>
</feature>
<name>A0A4W6CRW9_LATCA</name>
<dbReference type="AlphaFoldDB" id="A0A4W6CRW9"/>
<gene>
    <name evidence="11 13" type="primary">fas</name>
</gene>
<dbReference type="SUPFAM" id="SSF57586">
    <property type="entry name" value="TNF receptor-like"/>
    <property type="match status" value="2"/>
</dbReference>
<dbReference type="Ensembl" id="ENSLCAT00010015368.1">
    <property type="protein sequence ID" value="ENSLCAP00010015051.1"/>
    <property type="gene ID" value="ENSLCAG00010007126.1"/>
</dbReference>
<dbReference type="PANTHER" id="PTHR46874">
    <property type="entry name" value="TUMOR NECROSIS FACTOR RECEPTOR SUPERFAMILY MEMBER 6"/>
    <property type="match status" value="1"/>
</dbReference>
<keyword evidence="4 6" id="KW-1015">Disulfide bond</keyword>
<dbReference type="GO" id="GO:0032872">
    <property type="term" value="P:regulation of stress-activated MAPK cascade"/>
    <property type="evidence" value="ECO:0007669"/>
    <property type="project" value="TreeGrafter"/>
</dbReference>
<dbReference type="GO" id="GO:0031265">
    <property type="term" value="C:CD95 death-inducing signaling complex"/>
    <property type="evidence" value="ECO:0007669"/>
    <property type="project" value="TreeGrafter"/>
</dbReference>
<reference evidence="13" key="2">
    <citation type="submission" date="2025-04" db="UniProtKB">
        <authorList>
            <consortium name="RefSeq"/>
        </authorList>
    </citation>
    <scope>IDENTIFICATION</scope>
    <source>
        <tissue evidence="13">Brain</tissue>
    </source>
</reference>
<dbReference type="GO" id="GO:0006924">
    <property type="term" value="P:activation-induced cell death of T cells"/>
    <property type="evidence" value="ECO:0007669"/>
    <property type="project" value="TreeGrafter"/>
</dbReference>
<keyword evidence="7" id="KW-0812">Transmembrane</keyword>
<accession>A0A4W6CRW9</accession>
<evidence type="ECO:0000256" key="1">
    <source>
        <dbReference type="ARBA" id="ARBA00022703"/>
    </source>
</evidence>
<dbReference type="STRING" id="8187.ENSLCAP00010015051"/>
<keyword evidence="5" id="KW-0325">Glycoprotein</keyword>
<dbReference type="SMART" id="SM00208">
    <property type="entry name" value="TNFR"/>
    <property type="match status" value="3"/>
</dbReference>
<feature type="disulfide bond" evidence="6">
    <location>
        <begin position="135"/>
        <end position="150"/>
    </location>
</feature>
<dbReference type="GeneID" id="108897286"/>
<dbReference type="Gene3D" id="2.10.50.10">
    <property type="entry name" value="Tumor Necrosis Factor Receptor, subunit A, domain 2"/>
    <property type="match status" value="2"/>
</dbReference>
<dbReference type="InterPro" id="IPR001368">
    <property type="entry name" value="TNFR/NGFR_Cys_rich_reg"/>
</dbReference>
<dbReference type="SUPFAM" id="SSF47986">
    <property type="entry name" value="DEATH domain"/>
    <property type="match status" value="1"/>
</dbReference>
<evidence type="ECO:0000313" key="12">
    <source>
        <dbReference type="Proteomes" id="UP000314980"/>
    </source>
</evidence>
<dbReference type="InterPro" id="IPR011029">
    <property type="entry name" value="DEATH-like_dom_sf"/>
</dbReference>
<proteinExistence type="predicted"/>